<keyword evidence="6 17" id="KW-0227">DNA damage</keyword>
<keyword evidence="5 17" id="KW-0547">Nucleotide-binding</keyword>
<keyword evidence="11 17" id="KW-0267">Excision nuclease</keyword>
<keyword evidence="4 17" id="KW-0677">Repeat</keyword>
<comment type="function">
    <text evidence="17">The UvrABC repair system catalyzes the recognition and processing of DNA lesions. UvrA is an ATPase and a DNA-binding protein. A damage recognition complex composed of 2 UvrA and 2 UvrB subunits scans DNA for abnormalities. When the presence of a lesion has been verified by UvrB, the UvrA molecules dissociate.</text>
</comment>
<evidence type="ECO:0000256" key="13">
    <source>
        <dbReference type="ARBA" id="ARBA00023204"/>
    </source>
</evidence>
<evidence type="ECO:0000256" key="8">
    <source>
        <dbReference type="ARBA" id="ARBA00022771"/>
    </source>
</evidence>
<dbReference type="CDD" id="cd03270">
    <property type="entry name" value="ABC_UvrA_I"/>
    <property type="match status" value="1"/>
</dbReference>
<dbReference type="InterPro" id="IPR041552">
    <property type="entry name" value="UvrA_DNA-bd"/>
</dbReference>
<dbReference type="GO" id="GO:0016887">
    <property type="term" value="F:ATP hydrolysis activity"/>
    <property type="evidence" value="ECO:0007669"/>
    <property type="project" value="InterPro"/>
</dbReference>
<comment type="subunit">
    <text evidence="17">Forms a heterotetramer with UvrB during the search for lesions.</text>
</comment>
<evidence type="ECO:0000256" key="9">
    <source>
        <dbReference type="ARBA" id="ARBA00022833"/>
    </source>
</evidence>
<keyword evidence="2 17" id="KW-0963">Cytoplasm</keyword>
<evidence type="ECO:0000256" key="7">
    <source>
        <dbReference type="ARBA" id="ARBA00022769"/>
    </source>
</evidence>
<feature type="domain" description="ABC transporter" evidence="18">
    <location>
        <begin position="613"/>
        <end position="941"/>
    </location>
</feature>
<dbReference type="Gene3D" id="3.30.1490.20">
    <property type="entry name" value="ATP-grasp fold, A domain"/>
    <property type="match status" value="1"/>
</dbReference>
<evidence type="ECO:0000313" key="20">
    <source>
        <dbReference type="Proteomes" id="UP000285908"/>
    </source>
</evidence>
<dbReference type="GO" id="GO:0005737">
    <property type="term" value="C:cytoplasm"/>
    <property type="evidence" value="ECO:0007669"/>
    <property type="project" value="UniProtKB-SubCell"/>
</dbReference>
<dbReference type="InterPro" id="IPR041102">
    <property type="entry name" value="UvrA_inter"/>
</dbReference>
<dbReference type="EMBL" id="RQXX01000002">
    <property type="protein sequence ID" value="RVV98885.1"/>
    <property type="molecule type" value="Genomic_DNA"/>
</dbReference>
<dbReference type="GO" id="GO:0009380">
    <property type="term" value="C:excinuclease repair complex"/>
    <property type="evidence" value="ECO:0007669"/>
    <property type="project" value="InterPro"/>
</dbReference>
<dbReference type="Gene3D" id="1.20.1580.10">
    <property type="entry name" value="ABC transporter ATPase like domain"/>
    <property type="match status" value="2"/>
</dbReference>
<evidence type="ECO:0000256" key="3">
    <source>
        <dbReference type="ARBA" id="ARBA00022723"/>
    </source>
</evidence>
<name>A0A438AJV8_9RHOB</name>
<comment type="similarity">
    <text evidence="14 17">Belongs to the ABC transporter superfamily. UvrA family.</text>
</comment>
<dbReference type="GO" id="GO:0008270">
    <property type="term" value="F:zinc ion binding"/>
    <property type="evidence" value="ECO:0007669"/>
    <property type="project" value="UniProtKB-UniRule"/>
</dbReference>
<sequence length="952" mass="105235">MAELKHIEVRGAREHNLKSIDVDIPRDQLVVITGLSGSGKSSLAFDTIYAEGQRRYVESLSAYARQFLDMMEKPDVDHISGLSPAISIEQKTTSKNPRSTVGTVTEIYDYMRLLFARVGTPYSPATGLPIEAQQVQDMVDRVMGLEEGTRGYLLAPIIRDRKGEYRKEFLELRKQGFQRVKVDGQFYELDEPPTLDKKFRHDIDVVVDRIVVREGLETRLADSFRTALDLADGIAVLETAPKEGEGERITFSENFACPVSGFTIPEIEPRLFSFNAPFGACPACDGLGVELFFDERLVVPDQNLKVGDGAIAPWRKGKSPYFTQTIQAMAKHYGFKTSTVWKDLPEEVQRVFLRGSDKTEIKFRYDEGGRVYEVSRPFEGVIPNMERRYRETDSAWVREEFERYQNNRPCGVCHGYRLKPEALAVKIAGLHIGQVVEKSIKEAYDWCESVPAELSKQKNEIARAILKEIRERLGFLNNVGLEYLTLSRNSGTLSGGESQRIRLASQIGSGLTGVLYVLDEPSIGLHQRDNDRLLTTLKNLRDQGNTVIVVEHDEEAIREADYVFDIGPGAGVHGGQVVAHGTPGEIASNPDSVTGDYLSGKREIAVPTDRRKGNKKAITVVGATGNNLQNVTAEFPLGKFVCVAGVSGGGKSTLTIETLFKTASMRLNGARQTPAPCETIKGLEHLDKVIDIDQRPIGRTPRSNPATYTGAFTPIRDWFAGLPEAKARGYKPGRFSFNVKGGRCEACQGDGVIKIEMHFLPDVYVTCETCGGARYNRETLEIQFKGKSIADVLDMTVEDAQEFFKAVPSIREKMDALCHVGLGYIKVGQQATTLSGGEAQRVKLSKELARRSTGRTLYILDEPTTGLHFEDVKKLLEVLHELVEQGNTVVVIEHNLDVIKTADWIIDIGPEGGDGGGTVVATGTPEDVAEVEASHTGRYLGPMLKPRKVAAE</sequence>
<evidence type="ECO:0000256" key="10">
    <source>
        <dbReference type="ARBA" id="ARBA00022840"/>
    </source>
</evidence>
<dbReference type="NCBIfam" id="NF001503">
    <property type="entry name" value="PRK00349.1"/>
    <property type="match status" value="1"/>
</dbReference>
<dbReference type="InterPro" id="IPR003439">
    <property type="entry name" value="ABC_transporter-like_ATP-bd"/>
</dbReference>
<feature type="zinc finger region" description="C4-type" evidence="17">
    <location>
        <begin position="744"/>
        <end position="770"/>
    </location>
</feature>
<dbReference type="PROSITE" id="PS00211">
    <property type="entry name" value="ABC_TRANSPORTER_1"/>
    <property type="match status" value="2"/>
</dbReference>
<dbReference type="PROSITE" id="PS50893">
    <property type="entry name" value="ABC_TRANSPORTER_2"/>
    <property type="match status" value="1"/>
</dbReference>
<dbReference type="PANTHER" id="PTHR43152">
    <property type="entry name" value="UVRABC SYSTEM PROTEIN A"/>
    <property type="match status" value="1"/>
</dbReference>
<dbReference type="Pfam" id="PF17760">
    <property type="entry name" value="UvrA_inter"/>
    <property type="match status" value="1"/>
</dbReference>
<dbReference type="CDD" id="cd03271">
    <property type="entry name" value="ABC_UvrA_II"/>
    <property type="match status" value="1"/>
</dbReference>
<accession>A0A438AJV8</accession>
<evidence type="ECO:0000256" key="12">
    <source>
        <dbReference type="ARBA" id="ARBA00023125"/>
    </source>
</evidence>
<keyword evidence="10 17" id="KW-0067">ATP-binding</keyword>
<dbReference type="InterPro" id="IPR027417">
    <property type="entry name" value="P-loop_NTPase"/>
</dbReference>
<evidence type="ECO:0000259" key="18">
    <source>
        <dbReference type="PROSITE" id="PS50893"/>
    </source>
</evidence>
<evidence type="ECO:0000256" key="1">
    <source>
        <dbReference type="ARBA" id="ARBA00004496"/>
    </source>
</evidence>
<dbReference type="GO" id="GO:0003677">
    <property type="term" value="F:DNA binding"/>
    <property type="evidence" value="ECO:0007669"/>
    <property type="project" value="UniProtKB-UniRule"/>
</dbReference>
<evidence type="ECO:0000313" key="19">
    <source>
        <dbReference type="EMBL" id="RVV98885.1"/>
    </source>
</evidence>
<dbReference type="Gene3D" id="3.40.50.300">
    <property type="entry name" value="P-loop containing nucleotide triphosphate hydrolases"/>
    <property type="match status" value="2"/>
</dbReference>
<dbReference type="InterPro" id="IPR004602">
    <property type="entry name" value="UvrA"/>
</dbReference>
<evidence type="ECO:0000256" key="6">
    <source>
        <dbReference type="ARBA" id="ARBA00022763"/>
    </source>
</evidence>
<comment type="caution">
    <text evidence="19">The sequence shown here is derived from an EMBL/GenBank/DDBJ whole genome shotgun (WGS) entry which is preliminary data.</text>
</comment>
<evidence type="ECO:0000256" key="14">
    <source>
        <dbReference type="ARBA" id="ARBA00038000"/>
    </source>
</evidence>
<dbReference type="RefSeq" id="WP_127906119.1">
    <property type="nucleotide sequence ID" value="NZ_RQXX01000002.1"/>
</dbReference>
<dbReference type="GO" id="GO:0006289">
    <property type="term" value="P:nucleotide-excision repair"/>
    <property type="evidence" value="ECO:0007669"/>
    <property type="project" value="UniProtKB-UniRule"/>
</dbReference>
<evidence type="ECO:0000256" key="17">
    <source>
        <dbReference type="HAMAP-Rule" id="MF_00205"/>
    </source>
</evidence>
<keyword evidence="13 17" id="KW-0234">DNA repair</keyword>
<reference evidence="19 20" key="1">
    <citation type="submission" date="2018-11" db="EMBL/GenBank/DDBJ databases">
        <title>Mesobaculum littorinae gen. nov., sp. nov., isolated from Littorina scabra that represents a novel genus of the order Rhodobacteraceae.</title>
        <authorList>
            <person name="Li F."/>
        </authorList>
    </citation>
    <scope>NUCLEOTIDE SEQUENCE [LARGE SCALE GENOMIC DNA]</scope>
    <source>
        <strain evidence="19 20">M0103</strain>
    </source>
</reference>
<evidence type="ECO:0000256" key="5">
    <source>
        <dbReference type="ARBA" id="ARBA00022741"/>
    </source>
</evidence>
<dbReference type="HAMAP" id="MF_00205">
    <property type="entry name" value="UvrA"/>
    <property type="match status" value="1"/>
</dbReference>
<dbReference type="PANTHER" id="PTHR43152:SF3">
    <property type="entry name" value="UVRABC SYSTEM PROTEIN A"/>
    <property type="match status" value="1"/>
</dbReference>
<evidence type="ECO:0000256" key="11">
    <source>
        <dbReference type="ARBA" id="ARBA00022881"/>
    </source>
</evidence>
<dbReference type="InterPro" id="IPR017871">
    <property type="entry name" value="ABC_transporter-like_CS"/>
</dbReference>
<evidence type="ECO:0000256" key="2">
    <source>
        <dbReference type="ARBA" id="ARBA00022490"/>
    </source>
</evidence>
<organism evidence="19 20">
    <name type="scientific">Mesobaculum littorinae</name>
    <dbReference type="NCBI Taxonomy" id="2486419"/>
    <lineage>
        <taxon>Bacteria</taxon>
        <taxon>Pseudomonadati</taxon>
        <taxon>Pseudomonadota</taxon>
        <taxon>Alphaproteobacteria</taxon>
        <taxon>Rhodobacterales</taxon>
        <taxon>Roseobacteraceae</taxon>
        <taxon>Mesobaculum</taxon>
    </lineage>
</organism>
<evidence type="ECO:0000256" key="16">
    <source>
        <dbReference type="ARBA" id="ARBA00042156"/>
    </source>
</evidence>
<dbReference type="Proteomes" id="UP000285908">
    <property type="component" value="Unassembled WGS sequence"/>
</dbReference>
<keyword evidence="17" id="KW-0742">SOS response</keyword>
<protein>
    <recommendedName>
        <fullName evidence="15 17">UvrABC system protein A</fullName>
        <shortName evidence="17">UvrA protein</shortName>
    </recommendedName>
    <alternativeName>
        <fullName evidence="16 17">Excinuclease ABC subunit A</fullName>
    </alternativeName>
</protein>
<keyword evidence="20" id="KW-1185">Reference proteome</keyword>
<feature type="binding site" evidence="17">
    <location>
        <begin position="34"/>
        <end position="41"/>
    </location>
    <ligand>
        <name>ATP</name>
        <dbReference type="ChEBI" id="CHEBI:30616"/>
    </ligand>
</feature>
<dbReference type="Gene3D" id="1.10.8.280">
    <property type="entry name" value="ABC transporter ATPase domain-like"/>
    <property type="match status" value="1"/>
</dbReference>
<keyword evidence="9 17" id="KW-0862">Zinc</keyword>
<dbReference type="OrthoDB" id="9809851at2"/>
<keyword evidence="7 17" id="KW-0228">DNA excision</keyword>
<dbReference type="InterPro" id="IPR013815">
    <property type="entry name" value="ATP_grasp_subdomain_1"/>
</dbReference>
<feature type="binding site" evidence="17">
    <location>
        <begin position="645"/>
        <end position="652"/>
    </location>
    <ligand>
        <name>ATP</name>
        <dbReference type="ChEBI" id="CHEBI:30616"/>
    </ligand>
</feature>
<proteinExistence type="inferred from homology"/>
<dbReference type="SUPFAM" id="SSF52540">
    <property type="entry name" value="P-loop containing nucleoside triphosphate hydrolases"/>
    <property type="match status" value="2"/>
</dbReference>
<keyword evidence="8 17" id="KW-0863">Zinc-finger</keyword>
<evidence type="ECO:0000256" key="15">
    <source>
        <dbReference type="ARBA" id="ARBA00039316"/>
    </source>
</evidence>
<gene>
    <name evidence="17 19" type="primary">uvrA</name>
    <name evidence="19" type="ORF">EKE94_08320</name>
</gene>
<comment type="subcellular location">
    <subcellularLocation>
        <location evidence="1 17">Cytoplasm</location>
    </subcellularLocation>
</comment>
<dbReference type="Pfam" id="PF17755">
    <property type="entry name" value="UvrA_DNA-bind"/>
    <property type="match status" value="1"/>
</dbReference>
<keyword evidence="3 17" id="KW-0479">Metal-binding</keyword>
<comment type="caution">
    <text evidence="17">Lacks conserved residue(s) required for the propagation of feature annotation.</text>
</comment>
<evidence type="ECO:0000256" key="4">
    <source>
        <dbReference type="ARBA" id="ARBA00022737"/>
    </source>
</evidence>
<dbReference type="FunFam" id="1.20.1580.10:FF:000002">
    <property type="entry name" value="UvrABC system protein A"/>
    <property type="match status" value="1"/>
</dbReference>
<dbReference type="GO" id="GO:0005524">
    <property type="term" value="F:ATP binding"/>
    <property type="evidence" value="ECO:0007669"/>
    <property type="project" value="UniProtKB-UniRule"/>
</dbReference>
<dbReference type="AlphaFoldDB" id="A0A438AJV8"/>
<dbReference type="NCBIfam" id="TIGR00630">
    <property type="entry name" value="uvra"/>
    <property type="match status" value="1"/>
</dbReference>
<keyword evidence="12 17" id="KW-0238">DNA-binding</keyword>
<dbReference type="GO" id="GO:0009432">
    <property type="term" value="P:SOS response"/>
    <property type="evidence" value="ECO:0007669"/>
    <property type="project" value="UniProtKB-UniRule"/>
</dbReference>
<dbReference type="GO" id="GO:0009381">
    <property type="term" value="F:excinuclease ABC activity"/>
    <property type="evidence" value="ECO:0007669"/>
    <property type="project" value="UniProtKB-UniRule"/>
</dbReference>